<proteinExistence type="predicted"/>
<dbReference type="InterPro" id="IPR004827">
    <property type="entry name" value="bZIP"/>
</dbReference>
<dbReference type="SUPFAM" id="SSF57959">
    <property type="entry name" value="Leucine zipper domain"/>
    <property type="match status" value="1"/>
</dbReference>
<comment type="caution">
    <text evidence="3">The sequence shown here is derived from an EMBL/GenBank/DDBJ whole genome shotgun (WGS) entry which is preliminary data.</text>
</comment>
<keyword evidence="1" id="KW-0175">Coiled coil</keyword>
<evidence type="ECO:0000313" key="4">
    <source>
        <dbReference type="Proteomes" id="UP001152803"/>
    </source>
</evidence>
<evidence type="ECO:0000259" key="2">
    <source>
        <dbReference type="PROSITE" id="PS50217"/>
    </source>
</evidence>
<dbReference type="EMBL" id="JAFJMO010000003">
    <property type="protein sequence ID" value="KAJ8281632.1"/>
    <property type="molecule type" value="Genomic_DNA"/>
</dbReference>
<dbReference type="InterPro" id="IPR046347">
    <property type="entry name" value="bZIP_sf"/>
</dbReference>
<organism evidence="3 4">
    <name type="scientific">Conger conger</name>
    <name type="common">Conger eel</name>
    <name type="synonym">Muraena conger</name>
    <dbReference type="NCBI Taxonomy" id="82655"/>
    <lineage>
        <taxon>Eukaryota</taxon>
        <taxon>Metazoa</taxon>
        <taxon>Chordata</taxon>
        <taxon>Craniata</taxon>
        <taxon>Vertebrata</taxon>
        <taxon>Euteleostomi</taxon>
        <taxon>Actinopterygii</taxon>
        <taxon>Neopterygii</taxon>
        <taxon>Teleostei</taxon>
        <taxon>Anguilliformes</taxon>
        <taxon>Congridae</taxon>
        <taxon>Conger</taxon>
    </lineage>
</organism>
<dbReference type="PANTHER" id="PTHR23351:SF51">
    <property type="entry name" value="BASIC LEUCINE ZIPPER TRANSCRIPTIONAL FACTOR ATF-LIKE"/>
    <property type="match status" value="1"/>
</dbReference>
<dbReference type="Pfam" id="PF00170">
    <property type="entry name" value="bZIP_1"/>
    <property type="match status" value="1"/>
</dbReference>
<dbReference type="OrthoDB" id="295274at2759"/>
<dbReference type="PROSITE" id="PS50217">
    <property type="entry name" value="BZIP"/>
    <property type="match status" value="1"/>
</dbReference>
<accession>A0A9Q1DTP6</accession>
<evidence type="ECO:0000313" key="3">
    <source>
        <dbReference type="EMBL" id="KAJ8281632.1"/>
    </source>
</evidence>
<keyword evidence="4" id="KW-1185">Reference proteome</keyword>
<protein>
    <recommendedName>
        <fullName evidence="2">BZIP domain-containing protein</fullName>
    </recommendedName>
</protein>
<feature type="domain" description="BZIP" evidence="2">
    <location>
        <begin position="37"/>
        <end position="100"/>
    </location>
</feature>
<gene>
    <name evidence="3" type="ORF">COCON_G00041510</name>
</gene>
<reference evidence="3" key="1">
    <citation type="journal article" date="2023" name="Science">
        <title>Genome structures resolve the early diversification of teleost fishes.</title>
        <authorList>
            <person name="Parey E."/>
            <person name="Louis A."/>
            <person name="Montfort J."/>
            <person name="Bouchez O."/>
            <person name="Roques C."/>
            <person name="Iampietro C."/>
            <person name="Lluch J."/>
            <person name="Castinel A."/>
            <person name="Donnadieu C."/>
            <person name="Desvignes T."/>
            <person name="Floi Bucao C."/>
            <person name="Jouanno E."/>
            <person name="Wen M."/>
            <person name="Mejri S."/>
            <person name="Dirks R."/>
            <person name="Jansen H."/>
            <person name="Henkel C."/>
            <person name="Chen W.J."/>
            <person name="Zahm M."/>
            <person name="Cabau C."/>
            <person name="Klopp C."/>
            <person name="Thompson A.W."/>
            <person name="Robinson-Rechavi M."/>
            <person name="Braasch I."/>
            <person name="Lecointre G."/>
            <person name="Bobe J."/>
            <person name="Postlethwait J.H."/>
            <person name="Berthelot C."/>
            <person name="Roest Crollius H."/>
            <person name="Guiguen Y."/>
        </authorList>
    </citation>
    <scope>NUCLEOTIDE SEQUENCE</scope>
    <source>
        <strain evidence="3">Concon-B</strain>
    </source>
</reference>
<dbReference type="PROSITE" id="PS00036">
    <property type="entry name" value="BZIP_BASIC"/>
    <property type="match status" value="1"/>
</dbReference>
<evidence type="ECO:0000256" key="1">
    <source>
        <dbReference type="SAM" id="Coils"/>
    </source>
</evidence>
<dbReference type="GO" id="GO:0005634">
    <property type="term" value="C:nucleus"/>
    <property type="evidence" value="ECO:0007669"/>
    <property type="project" value="TreeGrafter"/>
</dbReference>
<dbReference type="GO" id="GO:0000981">
    <property type="term" value="F:DNA-binding transcription factor activity, RNA polymerase II-specific"/>
    <property type="evidence" value="ECO:0007669"/>
    <property type="project" value="TreeGrafter"/>
</dbReference>
<feature type="coiled-coil region" evidence="1">
    <location>
        <begin position="42"/>
        <end position="96"/>
    </location>
</feature>
<dbReference type="AlphaFoldDB" id="A0A9Q1DTP6"/>
<dbReference type="GO" id="GO:0000978">
    <property type="term" value="F:RNA polymerase II cis-regulatory region sequence-specific DNA binding"/>
    <property type="evidence" value="ECO:0007669"/>
    <property type="project" value="TreeGrafter"/>
</dbReference>
<dbReference type="PANTHER" id="PTHR23351">
    <property type="entry name" value="FOS TRANSCRIPTION FACTOR-RELATED"/>
    <property type="match status" value="1"/>
</dbReference>
<dbReference type="SMART" id="SM00338">
    <property type="entry name" value="BRLZ"/>
    <property type="match status" value="1"/>
</dbReference>
<name>A0A9Q1DTP6_CONCO</name>
<dbReference type="Gene3D" id="1.20.5.170">
    <property type="match status" value="1"/>
</dbReference>
<dbReference type="InterPro" id="IPR000837">
    <property type="entry name" value="AP-1"/>
</dbReference>
<sequence>MHLLTGIRVLMETKPGGSLTSISGDDSASDTGKCLRTDRTCKRKEKNRVAAQKSRKKQTERADVLHQELQALEQSNVAYEKEIAMLRLEIEQYSSALKRHEPQCNLLIFSAPETLLGAPAPAPVPAPAPAPAPAPVPILTPAATPPTELSLPDLLTSLETEWPQYWDSW</sequence>
<dbReference type="Proteomes" id="UP001152803">
    <property type="component" value="Unassembled WGS sequence"/>
</dbReference>